<reference evidence="2 3" key="1">
    <citation type="submission" date="2017-06" db="EMBL/GenBank/DDBJ databases">
        <title>Ant-infecting Ophiocordyceps genomes reveal a high diversity of potential behavioral manipulation genes and a possible major role for enterotoxins.</title>
        <authorList>
            <person name="De Bekker C."/>
            <person name="Evans H.C."/>
            <person name="Brachmann A."/>
            <person name="Hughes D.P."/>
        </authorList>
    </citation>
    <scope>NUCLEOTIDE SEQUENCE [LARGE SCALE GENOMIC DNA]</scope>
    <source>
        <strain evidence="2 3">Map64</strain>
    </source>
</reference>
<comment type="function">
    <text evidence="1">Mitochondrial mRNA stabilization factor.</text>
</comment>
<dbReference type="GO" id="GO:0005743">
    <property type="term" value="C:mitochondrial inner membrane"/>
    <property type="evidence" value="ECO:0007669"/>
    <property type="project" value="UniProtKB-SubCell"/>
</dbReference>
<dbReference type="GO" id="GO:0140053">
    <property type="term" value="P:mitochondrial gene expression"/>
    <property type="evidence" value="ECO:0007669"/>
    <property type="project" value="UniProtKB-UniRule"/>
</dbReference>
<keyword evidence="1" id="KW-0472">Membrane</keyword>
<dbReference type="EMBL" id="NJET01000073">
    <property type="protein sequence ID" value="PHH62405.1"/>
    <property type="molecule type" value="Genomic_DNA"/>
</dbReference>
<gene>
    <name evidence="2" type="ORF">CDD81_7201</name>
</gene>
<dbReference type="PANTHER" id="PTHR28087:SF1">
    <property type="entry name" value="ATPASE SYNTHESIS PROTEIN 25, MITOCHONDRIAL"/>
    <property type="match status" value="1"/>
</dbReference>
<evidence type="ECO:0000313" key="3">
    <source>
        <dbReference type="Proteomes" id="UP000226192"/>
    </source>
</evidence>
<dbReference type="GO" id="GO:0048255">
    <property type="term" value="P:mRNA stabilization"/>
    <property type="evidence" value="ECO:0007669"/>
    <property type="project" value="TreeGrafter"/>
</dbReference>
<dbReference type="OrthoDB" id="107372at2759"/>
<name>A0A2C5XYR7_9HYPO</name>
<comment type="caution">
    <text evidence="2">The sequence shown here is derived from an EMBL/GenBank/DDBJ whole genome shotgun (WGS) entry which is preliminary data.</text>
</comment>
<dbReference type="AlphaFoldDB" id="A0A2C5XYR7"/>
<keyword evidence="1" id="KW-0496">Mitochondrion</keyword>
<dbReference type="STRING" id="1399860.A0A2C5XYR7"/>
<dbReference type="PANTHER" id="PTHR28087">
    <property type="entry name" value="ATPASE SYNTHESIS PROTEIN 25, MITOCHONDRIAL"/>
    <property type="match status" value="1"/>
</dbReference>
<keyword evidence="3" id="KW-1185">Reference proteome</keyword>
<sequence length="227" mass="25974">MLEKLIAAVLSVQSSLTDTASQRLALLDQLLLTGHERGLSIWTTDMLVNLIEMVVASPAYGPELQRTQTNLELLLAETMSSSLEQNQLLRLLHVYAMRGDWDRFWDTFRSPVRFQQGRWPALYEFAFCSLAATNDARLCTDALRWVLPEMLHEPSRVPFSTPLYDSLRACILVADPMAEDLLHHPPDTGGVRLTESRKLQRREFVRVLGEVEALRRQWLDEAARSRL</sequence>
<proteinExistence type="inferred from homology"/>
<protein>
    <recommendedName>
        <fullName evidence="1">ATPase synthesis protein 25</fullName>
    </recommendedName>
</protein>
<accession>A0A2C5XYR7</accession>
<organism evidence="2 3">
    <name type="scientific">Ophiocordyceps australis</name>
    <dbReference type="NCBI Taxonomy" id="1399860"/>
    <lineage>
        <taxon>Eukaryota</taxon>
        <taxon>Fungi</taxon>
        <taxon>Dikarya</taxon>
        <taxon>Ascomycota</taxon>
        <taxon>Pezizomycotina</taxon>
        <taxon>Sordariomycetes</taxon>
        <taxon>Hypocreomycetidae</taxon>
        <taxon>Hypocreales</taxon>
        <taxon>Ophiocordycipitaceae</taxon>
        <taxon>Ophiocordyceps</taxon>
    </lineage>
</organism>
<keyword evidence="1" id="KW-0999">Mitochondrion inner membrane</keyword>
<comment type="subcellular location">
    <subcellularLocation>
        <location evidence="1">Mitochondrion inner membrane</location>
        <topology evidence="1">Peripheral membrane protein</topology>
        <orientation evidence="1">Matrix side</orientation>
    </subcellularLocation>
</comment>
<dbReference type="Proteomes" id="UP000226192">
    <property type="component" value="Unassembled WGS sequence"/>
</dbReference>
<evidence type="ECO:0000256" key="1">
    <source>
        <dbReference type="RuleBase" id="RU367062"/>
    </source>
</evidence>
<evidence type="ECO:0000313" key="2">
    <source>
        <dbReference type="EMBL" id="PHH62405.1"/>
    </source>
</evidence>
<comment type="similarity">
    <text evidence="1">Belongs to the ATP25 family.</text>
</comment>
<keyword evidence="1" id="KW-0809">Transit peptide</keyword>
<dbReference type="InterPro" id="IPR040152">
    <property type="entry name" value="Atp25"/>
</dbReference>